<evidence type="ECO:0000256" key="2">
    <source>
        <dbReference type="ARBA" id="ARBA00022692"/>
    </source>
</evidence>
<dbReference type="SUPFAM" id="SSF103481">
    <property type="entry name" value="Multidrug resistance efflux transporter EmrE"/>
    <property type="match status" value="2"/>
</dbReference>
<dbReference type="GO" id="GO:0000329">
    <property type="term" value="C:fungal-type vacuole membrane"/>
    <property type="evidence" value="ECO:0007669"/>
    <property type="project" value="TreeGrafter"/>
</dbReference>
<accession>A0A871RAE1</accession>
<feature type="transmembrane region" description="Helical" evidence="5">
    <location>
        <begin position="16"/>
        <end position="37"/>
    </location>
</feature>
<evidence type="ECO:0000313" key="6">
    <source>
        <dbReference type="EMBL" id="QOU22829.1"/>
    </source>
</evidence>
<evidence type="ECO:0000256" key="3">
    <source>
        <dbReference type="ARBA" id="ARBA00022989"/>
    </source>
</evidence>
<comment type="subcellular location">
    <subcellularLocation>
        <location evidence="1">Membrane</location>
        <topology evidence="1">Multi-pass membrane protein</topology>
    </subcellularLocation>
</comment>
<gene>
    <name evidence="6" type="ORF">BRETT_003015</name>
</gene>
<evidence type="ECO:0000313" key="7">
    <source>
        <dbReference type="Proteomes" id="UP000663131"/>
    </source>
</evidence>
<name>A0A871RAE1_DEKBR</name>
<reference evidence="6" key="2">
    <citation type="journal article" name="BMC Genomics">
        <title>New genome assemblies reveal patterns of domestication and adaptation across Brettanomyces (Dekkera) species.</title>
        <authorList>
            <person name="Roach M.J."/>
            <person name="Borneman A.R."/>
        </authorList>
    </citation>
    <scope>NUCLEOTIDE SEQUENCE</scope>
    <source>
        <strain evidence="6">UCD 2041</strain>
    </source>
</reference>
<feature type="transmembrane region" description="Helical" evidence="5">
    <location>
        <begin position="175"/>
        <end position="201"/>
    </location>
</feature>
<organism evidence="6 7">
    <name type="scientific">Dekkera bruxellensis</name>
    <name type="common">Brettanomyces custersii</name>
    <dbReference type="NCBI Taxonomy" id="5007"/>
    <lineage>
        <taxon>Eukaryota</taxon>
        <taxon>Fungi</taxon>
        <taxon>Dikarya</taxon>
        <taxon>Ascomycota</taxon>
        <taxon>Saccharomycotina</taxon>
        <taxon>Pichiomycetes</taxon>
        <taxon>Pichiales</taxon>
        <taxon>Pichiaceae</taxon>
        <taxon>Brettanomyces</taxon>
    </lineage>
</organism>
<dbReference type="PANTHER" id="PTHR23051:SF0">
    <property type="entry name" value="SOLUTE CARRIER FAMILY 35 MEMBER F5"/>
    <property type="match status" value="1"/>
</dbReference>
<feature type="transmembrane region" description="Helical" evidence="5">
    <location>
        <begin position="367"/>
        <end position="385"/>
    </location>
</feature>
<evidence type="ECO:0000256" key="1">
    <source>
        <dbReference type="ARBA" id="ARBA00004141"/>
    </source>
</evidence>
<dbReference type="PANTHER" id="PTHR23051">
    <property type="entry name" value="SOLUTE CARRIER FAMILY 35, MEMBER F5"/>
    <property type="match status" value="1"/>
</dbReference>
<evidence type="ECO:0000256" key="4">
    <source>
        <dbReference type="ARBA" id="ARBA00023136"/>
    </source>
</evidence>
<dbReference type="AlphaFoldDB" id="A0A871RAE1"/>
<sequence>MVLVGFRDKIRKSQDWSLGLFFLLCVVLLWVLSSFLLNDLFEKGIYSKPFLITWINTSAFTFYLIPYYLRYHLNKLSENSPIVRVLSSISSSAGQESRDQNDINDDIEAEAEAFDAEAANIESSNENNDNASMSGTSALIIVDSHKPEPLTFLETIHLSFWFCILWFVSNLLNNASLIFTSVSSQTILASTSSFFTIVIGYFTSLELLSKTKLISIALSIAGIILVTSNDNPVKNEAAEQAIMWGNLLALAGALCYGVYSILLKLNVKEDSRIDMKLFFGFVGLFNFLLLWPPLIIMNKLGYERLELPPNKSVYIIIIFNCIASFLADFLWARAMLLTSPLTVTVGLSMTIPVAMVCDFIFNLKWNSPVYMIGAMLICASFYMVNKDEQNDNNQRID</sequence>
<feature type="transmembrane region" description="Helical" evidence="5">
    <location>
        <begin position="241"/>
        <end position="265"/>
    </location>
</feature>
<reference evidence="6" key="1">
    <citation type="submission" date="2020-10" db="EMBL/GenBank/DDBJ databases">
        <authorList>
            <person name="Palmer J.M."/>
        </authorList>
    </citation>
    <scope>NUCLEOTIDE SEQUENCE</scope>
    <source>
        <strain evidence="6">UCD 2041</strain>
    </source>
</reference>
<protein>
    <recommendedName>
        <fullName evidence="8">EamA domain-containing protein</fullName>
    </recommendedName>
</protein>
<dbReference type="InterPro" id="IPR037185">
    <property type="entry name" value="EmrE-like"/>
</dbReference>
<dbReference type="RefSeq" id="XP_041139322.1">
    <property type="nucleotide sequence ID" value="XM_041281531.1"/>
</dbReference>
<feature type="transmembrane region" description="Helical" evidence="5">
    <location>
        <begin position="150"/>
        <end position="169"/>
    </location>
</feature>
<feature type="transmembrane region" description="Helical" evidence="5">
    <location>
        <begin position="343"/>
        <end position="361"/>
    </location>
</feature>
<keyword evidence="3 5" id="KW-1133">Transmembrane helix</keyword>
<dbReference type="EMBL" id="CP063137">
    <property type="protein sequence ID" value="QOU22829.1"/>
    <property type="molecule type" value="Genomic_DNA"/>
</dbReference>
<keyword evidence="4 5" id="KW-0472">Membrane</keyword>
<keyword evidence="2 5" id="KW-0812">Transmembrane</keyword>
<evidence type="ECO:0000256" key="5">
    <source>
        <dbReference type="SAM" id="Phobius"/>
    </source>
</evidence>
<dbReference type="Proteomes" id="UP000663131">
    <property type="component" value="Chromosome 9"/>
</dbReference>
<feature type="transmembrane region" description="Helical" evidence="5">
    <location>
        <begin position="312"/>
        <end position="331"/>
    </location>
</feature>
<dbReference type="GeneID" id="64574939"/>
<evidence type="ECO:0008006" key="8">
    <source>
        <dbReference type="Google" id="ProtNLM"/>
    </source>
</evidence>
<proteinExistence type="predicted"/>
<dbReference type="KEGG" id="bbrx:BRETT_003015"/>
<dbReference type="OrthoDB" id="1436450at2759"/>
<feature type="transmembrane region" description="Helical" evidence="5">
    <location>
        <begin position="49"/>
        <end position="69"/>
    </location>
</feature>
<feature type="transmembrane region" description="Helical" evidence="5">
    <location>
        <begin position="277"/>
        <end position="297"/>
    </location>
</feature>